<feature type="compositionally biased region" description="Basic residues" evidence="1">
    <location>
        <begin position="1"/>
        <end position="14"/>
    </location>
</feature>
<evidence type="ECO:0000313" key="3">
    <source>
        <dbReference type="Proteomes" id="UP000823749"/>
    </source>
</evidence>
<dbReference type="AlphaFoldDB" id="A0AAV6KDC6"/>
<dbReference type="EMBL" id="JACTNZ010000005">
    <property type="protein sequence ID" value="KAG5550319.1"/>
    <property type="molecule type" value="Genomic_DNA"/>
</dbReference>
<accession>A0AAV6KDC6</accession>
<comment type="caution">
    <text evidence="2">The sequence shown here is derived from an EMBL/GenBank/DDBJ whole genome shotgun (WGS) entry which is preliminary data.</text>
</comment>
<feature type="compositionally biased region" description="Polar residues" evidence="1">
    <location>
        <begin position="69"/>
        <end position="81"/>
    </location>
</feature>
<evidence type="ECO:0000256" key="1">
    <source>
        <dbReference type="SAM" id="MobiDB-lite"/>
    </source>
</evidence>
<name>A0AAV6KDC6_9ERIC</name>
<evidence type="ECO:0000313" key="2">
    <source>
        <dbReference type="EMBL" id="KAG5550319.1"/>
    </source>
</evidence>
<feature type="compositionally biased region" description="Basic residues" evidence="1">
    <location>
        <begin position="101"/>
        <end position="111"/>
    </location>
</feature>
<sequence>MGFLRKTSRRKKSIKSYVVEASSGEEGDETDLARFRVTPRDVENGARLKQRKVALDDAIVEDTPPSKIVQRSSKGTRTQENLDVEGSFKRRTRSESVARGVKAKHPRSRKP</sequence>
<proteinExistence type="predicted"/>
<keyword evidence="3" id="KW-1185">Reference proteome</keyword>
<feature type="region of interest" description="Disordered" evidence="1">
    <location>
        <begin position="1"/>
        <end position="28"/>
    </location>
</feature>
<reference evidence="2" key="1">
    <citation type="submission" date="2020-08" db="EMBL/GenBank/DDBJ databases">
        <title>Plant Genome Project.</title>
        <authorList>
            <person name="Zhang R.-G."/>
        </authorList>
    </citation>
    <scope>NUCLEOTIDE SEQUENCE</scope>
    <source>
        <strain evidence="2">WSP0</strain>
        <tissue evidence="2">Leaf</tissue>
    </source>
</reference>
<feature type="region of interest" description="Disordered" evidence="1">
    <location>
        <begin position="63"/>
        <end position="111"/>
    </location>
</feature>
<organism evidence="2 3">
    <name type="scientific">Rhododendron griersonianum</name>
    <dbReference type="NCBI Taxonomy" id="479676"/>
    <lineage>
        <taxon>Eukaryota</taxon>
        <taxon>Viridiplantae</taxon>
        <taxon>Streptophyta</taxon>
        <taxon>Embryophyta</taxon>
        <taxon>Tracheophyta</taxon>
        <taxon>Spermatophyta</taxon>
        <taxon>Magnoliopsida</taxon>
        <taxon>eudicotyledons</taxon>
        <taxon>Gunneridae</taxon>
        <taxon>Pentapetalae</taxon>
        <taxon>asterids</taxon>
        <taxon>Ericales</taxon>
        <taxon>Ericaceae</taxon>
        <taxon>Ericoideae</taxon>
        <taxon>Rhodoreae</taxon>
        <taxon>Rhododendron</taxon>
    </lineage>
</organism>
<gene>
    <name evidence="2" type="ORF">RHGRI_015320</name>
</gene>
<dbReference type="Proteomes" id="UP000823749">
    <property type="component" value="Chromosome 5"/>
</dbReference>
<protein>
    <submittedName>
        <fullName evidence="2">Uncharacterized protein</fullName>
    </submittedName>
</protein>